<feature type="chain" id="PRO_5022664997" evidence="1">
    <location>
        <begin position="24"/>
        <end position="217"/>
    </location>
</feature>
<feature type="domain" description="Sulfatase-modifying factor enzyme-like" evidence="2">
    <location>
        <begin position="29"/>
        <end position="163"/>
    </location>
</feature>
<evidence type="ECO:0000256" key="1">
    <source>
        <dbReference type="SAM" id="SignalP"/>
    </source>
</evidence>
<accession>A0A5D0R0Q2</accession>
<comment type="caution">
    <text evidence="3">The sequence shown here is derived from an EMBL/GenBank/DDBJ whole genome shotgun (WGS) entry which is preliminary data.</text>
</comment>
<dbReference type="RefSeq" id="WP_066254493.1">
    <property type="nucleotide sequence ID" value="NZ_VSKL01000001.1"/>
</dbReference>
<dbReference type="EMBL" id="VSKL01000001">
    <property type="protein sequence ID" value="TYB75110.1"/>
    <property type="molecule type" value="Genomic_DNA"/>
</dbReference>
<dbReference type="InterPro" id="IPR016187">
    <property type="entry name" value="CTDL_fold"/>
</dbReference>
<dbReference type="AlphaFoldDB" id="A0A5D0R0Q2"/>
<dbReference type="Gene3D" id="3.90.1580.10">
    <property type="entry name" value="paralog of FGE (formylglycine-generating enzyme)"/>
    <property type="match status" value="1"/>
</dbReference>
<evidence type="ECO:0000313" key="3">
    <source>
        <dbReference type="EMBL" id="TYB75110.1"/>
    </source>
</evidence>
<dbReference type="OrthoDB" id="979507at2"/>
<dbReference type="SUPFAM" id="SSF56436">
    <property type="entry name" value="C-type lectin-like"/>
    <property type="match status" value="1"/>
</dbReference>
<evidence type="ECO:0000259" key="2">
    <source>
        <dbReference type="Pfam" id="PF03781"/>
    </source>
</evidence>
<keyword evidence="4" id="KW-1185">Reference proteome</keyword>
<proteinExistence type="predicted"/>
<organism evidence="3 4">
    <name type="scientific">Bizionia algoritergicola</name>
    <dbReference type="NCBI Taxonomy" id="291187"/>
    <lineage>
        <taxon>Bacteria</taxon>
        <taxon>Pseudomonadati</taxon>
        <taxon>Bacteroidota</taxon>
        <taxon>Flavobacteriia</taxon>
        <taxon>Flavobacteriales</taxon>
        <taxon>Flavobacteriaceae</taxon>
        <taxon>Bizionia</taxon>
    </lineage>
</organism>
<feature type="signal peptide" evidence="1">
    <location>
        <begin position="1"/>
        <end position="23"/>
    </location>
</feature>
<evidence type="ECO:0000313" key="4">
    <source>
        <dbReference type="Proteomes" id="UP000324358"/>
    </source>
</evidence>
<dbReference type="InterPro" id="IPR005532">
    <property type="entry name" value="SUMF_dom"/>
</dbReference>
<name>A0A5D0R0Q2_9FLAO</name>
<protein>
    <submittedName>
        <fullName evidence="3">SUMF1/EgtB/PvdO family nonheme iron enzyme</fullName>
    </submittedName>
</protein>
<gene>
    <name evidence="3" type="ORF">ES675_02980</name>
</gene>
<dbReference type="Proteomes" id="UP000324358">
    <property type="component" value="Unassembled WGS sequence"/>
</dbReference>
<dbReference type="Pfam" id="PF03781">
    <property type="entry name" value="FGE-sulfatase"/>
    <property type="match status" value="1"/>
</dbReference>
<sequence length="217" mass="25612">MQSTNNQFLLYLLILCSFQFINAQTALIPPGTLKINDSLFIDKSPITNNMYQELFYSLESNNEKSPITLIVSNGSNVDGNWIDKYSKNPKYQFFPMLHITRKQAEYYCKWRSERVQLLWDTNFPENNKMVLYRLPTTIEFEKAEAYFKASKRFKAYEADNPLELKIKKHPKKKYVSYNISEITGDDQYFGENWKSETQIILPNTYTGFRCFCEVTTK</sequence>
<dbReference type="InterPro" id="IPR042095">
    <property type="entry name" value="SUMF_sf"/>
</dbReference>
<keyword evidence="1" id="KW-0732">Signal</keyword>
<reference evidence="3 4" key="1">
    <citation type="submission" date="2019-08" db="EMBL/GenBank/DDBJ databases">
        <title>Genomes of Antarctic Bizionia species.</title>
        <authorList>
            <person name="Bowman J.P."/>
        </authorList>
    </citation>
    <scope>NUCLEOTIDE SEQUENCE [LARGE SCALE GENOMIC DNA]</scope>
    <source>
        <strain evidence="3 4">APA-1</strain>
    </source>
</reference>